<evidence type="ECO:0000313" key="3">
    <source>
        <dbReference type="EMBL" id="MBE1605586.1"/>
    </source>
</evidence>
<dbReference type="Proteomes" id="UP000638648">
    <property type="component" value="Unassembled WGS sequence"/>
</dbReference>
<dbReference type="NCBIfam" id="TIGR03696">
    <property type="entry name" value="Rhs_assc_core"/>
    <property type="match status" value="1"/>
</dbReference>
<dbReference type="InterPro" id="IPR050708">
    <property type="entry name" value="T6SS_VgrG/RHS"/>
</dbReference>
<feature type="region of interest" description="Disordered" evidence="1">
    <location>
        <begin position="1407"/>
        <end position="1427"/>
    </location>
</feature>
<feature type="compositionally biased region" description="Basic and acidic residues" evidence="1">
    <location>
        <begin position="1414"/>
        <end position="1427"/>
    </location>
</feature>
<comment type="caution">
    <text evidence="3">The sequence shown here is derived from an EMBL/GenBank/DDBJ whole genome shotgun (WGS) entry which is preliminary data.</text>
</comment>
<feature type="compositionally biased region" description="Basic and acidic residues" evidence="1">
    <location>
        <begin position="2284"/>
        <end position="2293"/>
    </location>
</feature>
<protein>
    <submittedName>
        <fullName evidence="3">RHS repeat-associated protein</fullName>
    </submittedName>
</protein>
<feature type="region of interest" description="Disordered" evidence="1">
    <location>
        <begin position="2372"/>
        <end position="2418"/>
    </location>
</feature>
<dbReference type="InterPro" id="IPR022385">
    <property type="entry name" value="Rhs_assc_core"/>
</dbReference>
<accession>A0A927MRK9</accession>
<evidence type="ECO:0000259" key="2">
    <source>
        <dbReference type="Pfam" id="PF25275"/>
    </source>
</evidence>
<evidence type="ECO:0000313" key="4">
    <source>
        <dbReference type="Proteomes" id="UP000638648"/>
    </source>
</evidence>
<dbReference type="NCBIfam" id="TIGR01643">
    <property type="entry name" value="YD_repeat_2x"/>
    <property type="match status" value="2"/>
</dbReference>
<evidence type="ECO:0000256" key="1">
    <source>
        <dbReference type="SAM" id="MobiDB-lite"/>
    </source>
</evidence>
<dbReference type="InterPro" id="IPR013783">
    <property type="entry name" value="Ig-like_fold"/>
</dbReference>
<name>A0A927MRK9_9ACTN</name>
<feature type="domain" description="Golvesin/Xly CBD-like" evidence="2">
    <location>
        <begin position="1740"/>
        <end position="1870"/>
    </location>
</feature>
<gene>
    <name evidence="3" type="ORF">HEB94_002434</name>
</gene>
<proteinExistence type="predicted"/>
<dbReference type="InterPro" id="IPR031325">
    <property type="entry name" value="RHS_repeat"/>
</dbReference>
<sequence length="2614" mass="281316">MPLPPTRIVDSRNGLGTTQAPLEEATSRSFHITGAGGVPLSGVSAVVLSVTATDASADTWFTVWPTGQTRPTVSQLSVTAGNWEANTVITKIGTGGDIDVFNRWGRAHVILDVQGYFTDSTVTAAGGTFVAVTPSRVYDTNLSGRTPLVGGEIRDIQVTGLGGVPTSGVSAVAVNLTVDNTTVNTSVQAFPSGGSQPGVSTLQASAGQIASALAQVKLGAGGKISVFANLGQMRLIVDVEGYYLDSTQSGRDLYVPISPRRIYTSSTDFAGGETRAIQISGAKDASGNVVVPSTGVTSVVVSVTAVQPAAKGIMIGWPAGQPRPVAQMLSYNLADNNVTGTAILALGTGGKLNIYSSAASGLTIDVQGYFQSSVDLKVPELVYATGAKLDWAPYVDPSSADANDIVEYQVHRSTNPEFTPSAATLVAPVDKTATTYTDTTAIPTPADSEDLYGATYYYRLAVKTKDGGLTVSKVRQVRLPKAGRIVRLLQGPQETDDATLSLTPADTPRGGETQLWVSSSPGVTGGDRAVFKFDLSSIPAGAVVVDSRFSLWRNGGSGDPPLGTSWDVHKLTQDFDEPTVTWNKASAATSWTPGGAYDTAVAGTLGKFTGQTGAWSTWNVKGAVIDWMADPDQSSNHGLLMLFNGSSTTPLSASFLSSEADGFGLQPKLEVTYLEKTAESTYYAPYTPARMVPGDTYPVDVTVTNTTGAEWAASDWVVSYRWALPDGSPVPKAGSSTQTALTKDVQPGDSVTVSAPLKAPINSDSGNKRNDYVLQWELFNKVTGQWLSDLSQTPKIPPLVQNTTVEDPTSNQLGLEKFYSYVGKNTGAGSAVMTNTFAGNTVWSYDAFSNPSRGISTFVRLAYNSLDTSDTVAGYGWSLQASSLTRLGTPLDFHPNKNPTEVTLTDGDGTSHIFSWDATANEWTSPAGVHLFLQRLVECDNKTEESRAWVMTRPDRTKFFFDCDGYLSAIADNNDNELTFTYEQRQSNNQPTKFLKRLTDAEGRDTLTLDYYAKGDGYKWIDDAGVEQSGSSLTNPHIIDHLRQLTDISGRTITFTYTDKGLMAKMVDGAGDPLAKTFKFAYDAAQGNKNVKLVKVTDPRVHDTKLDYYTPVVGDDPKFHWFAKTITDRLEGGTTFTYTDPDGQASAAIQTQVKDAEGHTSTFVTDGFGRPAQTTNAKSQTTKVRWDNDNNVERLEEDGGAVTTWKYDPQTGYPLLITDAEANKNGTAGTNLEYNGDLLKQHIAQLDSKTSPEGRKWEFTYTPDGDLETVTDPAGTATAADGDYVTAYTYDEFGQLRTSEDANGNVTKYDDYELSSGYPQLITDPYTHTTGFEYNKRGMVTTVTDAYEKDTTQEYDLFGRPGKRTEPKDEDKGEFIVTPAPVYDANDNVKVATAPNGAVYTATYDAGDQLETSTEPKDTSGGPERKSVFTYDKVGNLKSETEPKGTLTTTDPDDFVTSYGYDEIYQLISVTNAEGDEITYGYDNVGNLKTVVDPRKNASEASDDFTAKYSYNLNHQVTVTTDADGHTTGTGYDLDGLVKSTKDQDGNETLITLDERGKPSQVQVPHKNDGGVVYHITQYKYDEVGNTTKVISPRGVDTPEVDDDFVTETVYDKLNRVKEQLTPYKPGDPDYHSANRTTYTYDKVGRLEKVLAPPSAGDGATTNDTTFTYFDNGWTETSTDPWDITTVYDYTDLGQQKSRTLTAGGAAGDGADRAMSWTYYPDGKLATRSDDGVPAGAQIVVADNSDTENITKTGTWTTGTTGSDHQGTDYATHAAGAGTDAFTWELKIPQDGTYQVFVRYPQVTGAASSAAYTVTHATGTAPKTVNQTTNTGSWVSLGSFTFDEDKTNQKVTLAQNATGVVTADAIKLVRDRSGDPADDEKSSFEYGYDPNGNLTDIADLSPKTAIGAYKVTYDGLNQVEKVEEKASSDPDAEVKHTTSFGYDENGNPKTRTHDGQPSAYDYDNRDLLSKVTDKKSASDADPKVTSFTYTSRGEREQETKGNGNTVEYSYYLDGLLKHQLETKPNGTVVTEHTLTYDPNGNRKSDVAVKMNADNHAATLSTTSDYTYDPLDRIAQVTKTGTGAGTETYKHDANNNVITQTIKGVETDYDYQRNRLQSATTGGVKASYNYDPFGRLDTVTAAGKTLERYVYDGFDRISQYRKLGETGSTSATNYTYDPLDRTSSKTVNAGATGEKTTTYDYLALTDQVLTEAVGGEVTKSYQYSPWGERLSQVTHKAGGVEEDGYYGYSPHTDVETLTDDGGDTKATYGYTAYGNNDDAQFTGIDKPDTQDPTKEPYNPYRYTAKRWDSSTASYDMGFRDYSPGLNRFLSRDSYNGALADMNLTTDPFTGNRYAFAAGNPITRIELDGHMNVADISDLGGSGSGDSTPTPTPSPQAAPPQPSDHGSGSSGEGTKIGLTGVPPIWRSTAVRAAADDLLAGAAEGAVRVVGVLGLLLMTCGDSPQAAGCQDDSDGDNSRCEKRQGECKKYVTYTKVNSITGQRYTGRTSGWGTPAQIVAARDSGHHRTAKDGWGAATPDRSTVSTLPYAQRHSDPAYQAIRGREQQLIDFWGGAKSDGGTSGNSIRGIARDNPRLPLYVGAATARFGLVESRPGWTP</sequence>
<dbReference type="InterPro" id="IPR006530">
    <property type="entry name" value="YD"/>
</dbReference>
<dbReference type="Gene3D" id="2.180.10.10">
    <property type="entry name" value="RHS repeat-associated core"/>
    <property type="match status" value="5"/>
</dbReference>
<reference evidence="3" key="1">
    <citation type="submission" date="2020-10" db="EMBL/GenBank/DDBJ databases">
        <title>Sequencing the genomes of 1000 actinobacteria strains.</title>
        <authorList>
            <person name="Klenk H.-P."/>
        </authorList>
    </citation>
    <scope>NUCLEOTIDE SEQUENCE</scope>
    <source>
        <strain evidence="3">DSM 45354</strain>
    </source>
</reference>
<feature type="region of interest" description="Disordered" evidence="1">
    <location>
        <begin position="1872"/>
        <end position="1894"/>
    </location>
</feature>
<dbReference type="InterPro" id="IPR033803">
    <property type="entry name" value="CBD-like_Golvesin-Xly"/>
</dbReference>
<feature type="compositionally biased region" description="Basic and acidic residues" evidence="1">
    <location>
        <begin position="1922"/>
        <end position="1936"/>
    </location>
</feature>
<dbReference type="Pfam" id="PF25275">
    <property type="entry name" value="Golvesin_C"/>
    <property type="match status" value="1"/>
</dbReference>
<feature type="region of interest" description="Disordered" evidence="1">
    <location>
        <begin position="2278"/>
        <end position="2298"/>
    </location>
</feature>
<organism evidence="3 4">
    <name type="scientific">Actinopolymorpha pittospori</name>
    <dbReference type="NCBI Taxonomy" id="648752"/>
    <lineage>
        <taxon>Bacteria</taxon>
        <taxon>Bacillati</taxon>
        <taxon>Actinomycetota</taxon>
        <taxon>Actinomycetes</taxon>
        <taxon>Propionibacteriales</taxon>
        <taxon>Actinopolymorphaceae</taxon>
        <taxon>Actinopolymorpha</taxon>
    </lineage>
</organism>
<dbReference type="Pfam" id="PF05593">
    <property type="entry name" value="RHS_repeat"/>
    <property type="match status" value="1"/>
</dbReference>
<dbReference type="PANTHER" id="PTHR32305:SF15">
    <property type="entry name" value="PROTEIN RHSA-RELATED"/>
    <property type="match status" value="1"/>
</dbReference>
<feature type="compositionally biased region" description="Basic and acidic residues" evidence="1">
    <location>
        <begin position="1962"/>
        <end position="1982"/>
    </location>
</feature>
<dbReference type="NCBIfam" id="NF033679">
    <property type="entry name" value="DNRLRE_dom"/>
    <property type="match status" value="1"/>
</dbReference>
<dbReference type="Gene3D" id="2.60.40.10">
    <property type="entry name" value="Immunoglobulins"/>
    <property type="match status" value="1"/>
</dbReference>
<dbReference type="EMBL" id="JADBEM010000001">
    <property type="protein sequence ID" value="MBE1605586.1"/>
    <property type="molecule type" value="Genomic_DNA"/>
</dbReference>
<feature type="compositionally biased region" description="Basic and acidic residues" evidence="1">
    <location>
        <begin position="1872"/>
        <end position="1883"/>
    </location>
</feature>
<keyword evidence="4" id="KW-1185">Reference proteome</keyword>
<dbReference type="GO" id="GO:0005975">
    <property type="term" value="P:carbohydrate metabolic process"/>
    <property type="evidence" value="ECO:0007669"/>
    <property type="project" value="UniProtKB-ARBA"/>
</dbReference>
<feature type="region of interest" description="Disordered" evidence="1">
    <location>
        <begin position="731"/>
        <end position="759"/>
    </location>
</feature>
<dbReference type="RefSeq" id="WP_192749900.1">
    <property type="nucleotide sequence ID" value="NZ_BAABJL010000138.1"/>
</dbReference>
<feature type="compositionally biased region" description="Pro residues" evidence="1">
    <location>
        <begin position="2388"/>
        <end position="2400"/>
    </location>
</feature>
<dbReference type="PANTHER" id="PTHR32305">
    <property type="match status" value="1"/>
</dbReference>
<feature type="region of interest" description="Disordered" evidence="1">
    <location>
        <begin position="1922"/>
        <end position="2001"/>
    </location>
</feature>